<dbReference type="OrthoDB" id="1914234at2759"/>
<dbReference type="AlphaFoldDB" id="A0A0K9PV99"/>
<proteinExistence type="predicted"/>
<dbReference type="PANTHER" id="PTHR13555">
    <property type="entry name" value="C2H2 ZINC FINGER CGI-62-RELATED"/>
    <property type="match status" value="1"/>
</dbReference>
<organism evidence="1 2">
    <name type="scientific">Zostera marina</name>
    <name type="common">Eelgrass</name>
    <dbReference type="NCBI Taxonomy" id="29655"/>
    <lineage>
        <taxon>Eukaryota</taxon>
        <taxon>Viridiplantae</taxon>
        <taxon>Streptophyta</taxon>
        <taxon>Embryophyta</taxon>
        <taxon>Tracheophyta</taxon>
        <taxon>Spermatophyta</taxon>
        <taxon>Magnoliopsida</taxon>
        <taxon>Liliopsida</taxon>
        <taxon>Zosteraceae</taxon>
        <taxon>Zostera</taxon>
    </lineage>
</organism>
<dbReference type="EMBL" id="LFYR01000643">
    <property type="protein sequence ID" value="KMZ72135.1"/>
    <property type="molecule type" value="Genomic_DNA"/>
</dbReference>
<dbReference type="PANTHER" id="PTHR13555:SF36">
    <property type="entry name" value="ZINC FINGER C2HC DOMAIN-CONTAINING PROTEIN 1B"/>
    <property type="match status" value="1"/>
</dbReference>
<evidence type="ECO:0000313" key="2">
    <source>
        <dbReference type="Proteomes" id="UP000036987"/>
    </source>
</evidence>
<gene>
    <name evidence="1" type="ORF">ZOSMA_16G01020</name>
</gene>
<name>A0A0K9PV99_ZOSMR</name>
<accession>A0A0K9PV99</accession>
<dbReference type="OMA" id="YVLPLMY"/>
<dbReference type="Proteomes" id="UP000036987">
    <property type="component" value="Unassembled WGS sequence"/>
</dbReference>
<sequence>MHHHYRMRPGEAAEVVVVDEEEEYIGNALQDLNVDRGSVTDDRLDNNSDTNSDCLHGSYRNSSSALALDSVVTAEERIGLENTDANTGTYDMMSIDDVVPIENARARFLQIFIDHFIDEHVIQVDKSGDEVRQNMSNKMSNKRRQTMDIEYEGDPRFVLPLMYVANLYETLVNDVNMRLASFSNGIREKSIGISLEAAGGLYRRLASKYPKKGGSCSYKRRELAKSLETRTRFPELFMQDEKHVFRFRFVVINGLSIVEEPIRMTIEEAEWFKRLSGRNEIRISARDYKFYSPRHKYRIIVPPVSPNIHLPIGQNLLPQAMSKHHIQLPHHSTENPSQLCNVRQSSNLSQVPQLHEENMTCIQSLTSLAKYCDQCGTLYVRETSKYCSECGVKRLGI</sequence>
<keyword evidence="2" id="KW-1185">Reference proteome</keyword>
<comment type="caution">
    <text evidence="1">The sequence shown here is derived from an EMBL/GenBank/DDBJ whole genome shotgun (WGS) entry which is preliminary data.</text>
</comment>
<evidence type="ECO:0000313" key="1">
    <source>
        <dbReference type="EMBL" id="KMZ72135.1"/>
    </source>
</evidence>
<dbReference type="InterPro" id="IPR026319">
    <property type="entry name" value="ZC2HC1A/B-like"/>
</dbReference>
<protein>
    <submittedName>
        <fullName evidence="1">U6 snRNA-associated Sm-like protein LSm4</fullName>
    </submittedName>
</protein>
<reference evidence="2" key="1">
    <citation type="journal article" date="2016" name="Nature">
        <title>The genome of the seagrass Zostera marina reveals angiosperm adaptation to the sea.</title>
        <authorList>
            <person name="Olsen J.L."/>
            <person name="Rouze P."/>
            <person name="Verhelst B."/>
            <person name="Lin Y.-C."/>
            <person name="Bayer T."/>
            <person name="Collen J."/>
            <person name="Dattolo E."/>
            <person name="De Paoli E."/>
            <person name="Dittami S."/>
            <person name="Maumus F."/>
            <person name="Michel G."/>
            <person name="Kersting A."/>
            <person name="Lauritano C."/>
            <person name="Lohaus R."/>
            <person name="Toepel M."/>
            <person name="Tonon T."/>
            <person name="Vanneste K."/>
            <person name="Amirebrahimi M."/>
            <person name="Brakel J."/>
            <person name="Bostroem C."/>
            <person name="Chovatia M."/>
            <person name="Grimwood J."/>
            <person name="Jenkins J.W."/>
            <person name="Jueterbock A."/>
            <person name="Mraz A."/>
            <person name="Stam W.T."/>
            <person name="Tice H."/>
            <person name="Bornberg-Bauer E."/>
            <person name="Green P.J."/>
            <person name="Pearson G.A."/>
            <person name="Procaccini G."/>
            <person name="Duarte C.M."/>
            <person name="Schmutz J."/>
            <person name="Reusch T.B.H."/>
            <person name="Van de Peer Y."/>
        </authorList>
    </citation>
    <scope>NUCLEOTIDE SEQUENCE [LARGE SCALE GENOMIC DNA]</scope>
    <source>
        <strain evidence="2">cv. Finnish</strain>
    </source>
</reference>